<dbReference type="AlphaFoldDB" id="E6PY70"/>
<accession>E6PY70</accession>
<name>E6PY70_9ZZZZ</name>
<gene>
    <name evidence="1" type="ORF">CARN3_0843</name>
</gene>
<sequence>MQLAVHYFLTHITVNCKAGRHNPDFDIARTRRRIGKSALWLSTASSYYVRQRVDLLALAGVWRVGWRGVEWVLFAGRMFWGGLEEMMAVLAVLSKPFSSCNSLLTGNFTGKF</sequence>
<protein>
    <submittedName>
        <fullName evidence="1">Uncharacterized protein</fullName>
    </submittedName>
</protein>
<reference evidence="1" key="1">
    <citation type="submission" date="2009-10" db="EMBL/GenBank/DDBJ databases">
        <title>Diversity of trophic interactions inside an arsenic-rich microbial ecosystem.</title>
        <authorList>
            <person name="Bertin P.N."/>
            <person name="Heinrich-Salmeron A."/>
            <person name="Pelletier E."/>
            <person name="Goulhen-Chollet F."/>
            <person name="Arsene-Ploetze F."/>
            <person name="Gallien S."/>
            <person name="Calteau A."/>
            <person name="Vallenet D."/>
            <person name="Casiot C."/>
            <person name="Chane-Woon-Ming B."/>
            <person name="Giloteaux L."/>
            <person name="Barakat M."/>
            <person name="Bonnefoy V."/>
            <person name="Bruneel O."/>
            <person name="Chandler M."/>
            <person name="Cleiss J."/>
            <person name="Duran R."/>
            <person name="Elbaz-Poulichet F."/>
            <person name="Fonknechten N."/>
            <person name="Lauga B."/>
            <person name="Mornico D."/>
            <person name="Ortet P."/>
            <person name="Schaeffer C."/>
            <person name="Siguier P."/>
            <person name="Alexander Thil Smith A."/>
            <person name="Van Dorsselaer A."/>
            <person name="Weissenbach J."/>
            <person name="Medigue C."/>
            <person name="Le Paslier D."/>
        </authorList>
    </citation>
    <scope>NUCLEOTIDE SEQUENCE</scope>
</reference>
<dbReference type="EMBL" id="CABN01000064">
    <property type="protein sequence ID" value="CBH99879.1"/>
    <property type="molecule type" value="Genomic_DNA"/>
</dbReference>
<proteinExistence type="predicted"/>
<organism evidence="1">
    <name type="scientific">mine drainage metagenome</name>
    <dbReference type="NCBI Taxonomy" id="410659"/>
    <lineage>
        <taxon>unclassified sequences</taxon>
        <taxon>metagenomes</taxon>
        <taxon>ecological metagenomes</taxon>
    </lineage>
</organism>
<comment type="caution">
    <text evidence="1">The sequence shown here is derived from an EMBL/GenBank/DDBJ whole genome shotgun (WGS) entry which is preliminary data.</text>
</comment>
<evidence type="ECO:0000313" key="1">
    <source>
        <dbReference type="EMBL" id="CBH99879.1"/>
    </source>
</evidence>